<evidence type="ECO:0000313" key="2">
    <source>
        <dbReference type="EMBL" id="ASY23103.1"/>
    </source>
</evidence>
<keyword evidence="2" id="KW-0808">Transferase</keyword>
<keyword evidence="2" id="KW-0830">Ubiquinone</keyword>
<dbReference type="InterPro" id="IPR013216">
    <property type="entry name" value="Methyltransf_11"/>
</dbReference>
<evidence type="ECO:0000259" key="1">
    <source>
        <dbReference type="Pfam" id="PF08241"/>
    </source>
</evidence>
<gene>
    <name evidence="2" type="ORF">A1sIIB76_06150</name>
</gene>
<dbReference type="EMBL" id="CP016778">
    <property type="protein sequence ID" value="ASY23103.1"/>
    <property type="molecule type" value="Genomic_DNA"/>
</dbReference>
<accession>A0AAC9YXM5</accession>
<dbReference type="GO" id="GO:0032259">
    <property type="term" value="P:methylation"/>
    <property type="evidence" value="ECO:0007669"/>
    <property type="project" value="UniProtKB-KW"/>
</dbReference>
<dbReference type="Proteomes" id="UP000217194">
    <property type="component" value="Chromosome"/>
</dbReference>
<feature type="domain" description="Methyltransferase type 11" evidence="1">
    <location>
        <begin position="34"/>
        <end position="125"/>
    </location>
</feature>
<dbReference type="Gene3D" id="3.40.50.150">
    <property type="entry name" value="Vaccinia Virus protein VP39"/>
    <property type="match status" value="1"/>
</dbReference>
<name>A0AAC9YXM5_9ACTN</name>
<dbReference type="InterPro" id="IPR029063">
    <property type="entry name" value="SAM-dependent_MTases_sf"/>
</dbReference>
<reference evidence="2 3" key="1">
    <citation type="submission" date="2016-07" db="EMBL/GenBank/DDBJ databases">
        <title>High microdiversification within the ubiquitous acI lineage of Actinobacteria.</title>
        <authorList>
            <person name="Neuenschwander S.M."/>
            <person name="Salcher M."/>
            <person name="Ghai R."/>
            <person name="Pernthaler J."/>
        </authorList>
    </citation>
    <scope>NUCLEOTIDE SEQUENCE [LARGE SCALE GENOMIC DNA]</scope>
    <source>
        <strain evidence="2">MMS-IIB-76</strain>
    </source>
</reference>
<organism evidence="2 3">
    <name type="scientific">Candidatus Planktophila versatilis</name>
    <dbReference type="NCBI Taxonomy" id="1884905"/>
    <lineage>
        <taxon>Bacteria</taxon>
        <taxon>Bacillati</taxon>
        <taxon>Actinomycetota</taxon>
        <taxon>Actinomycetes</taxon>
        <taxon>Candidatus Nanopelagicales</taxon>
        <taxon>Candidatus Nanopelagicaceae</taxon>
        <taxon>Candidatus Planktophila</taxon>
    </lineage>
</organism>
<dbReference type="AlphaFoldDB" id="A0AAC9YXM5"/>
<dbReference type="Pfam" id="PF08241">
    <property type="entry name" value="Methyltransf_11"/>
    <property type="match status" value="1"/>
</dbReference>
<proteinExistence type="predicted"/>
<sequence>MMGHDSDGILSILWKYPHKVMEKPFRSNAGSHILELGFGEGEHIGFVSQGYERYLATDIDADRLNRIKGFLPSSASVLACDALALPFEDAIFDRVIATCLIAHLSNPEQAMIEWRRVLKPGGKLTMYVPCEPGLSLRLFRKLFTAPKAKKLGFDGFNLYISRDHINDAFRVLNIAAEVFRADSFKQVFRPFFFRSWYLNLFCIVQISKAK</sequence>
<protein>
    <submittedName>
        <fullName evidence="2">Ubiquinone/menaquinone biosynthesis methyltransferase</fullName>
    </submittedName>
</protein>
<evidence type="ECO:0000313" key="3">
    <source>
        <dbReference type="Proteomes" id="UP000217194"/>
    </source>
</evidence>
<keyword evidence="2" id="KW-0489">Methyltransferase</keyword>
<dbReference type="CDD" id="cd02440">
    <property type="entry name" value="AdoMet_MTases"/>
    <property type="match status" value="1"/>
</dbReference>
<dbReference type="GO" id="GO:0008757">
    <property type="term" value="F:S-adenosylmethionine-dependent methyltransferase activity"/>
    <property type="evidence" value="ECO:0007669"/>
    <property type="project" value="InterPro"/>
</dbReference>
<dbReference type="SUPFAM" id="SSF53335">
    <property type="entry name" value="S-adenosyl-L-methionine-dependent methyltransferases"/>
    <property type="match status" value="1"/>
</dbReference>